<feature type="region of interest" description="Disordered" evidence="1">
    <location>
        <begin position="65"/>
        <end position="91"/>
    </location>
</feature>
<gene>
    <name evidence="2" type="ORF">PLAM_2468</name>
</gene>
<dbReference type="Pfam" id="PF05991">
    <property type="entry name" value="NYN_YacP"/>
    <property type="match status" value="1"/>
</dbReference>
<organism evidence="2">
    <name type="scientific">Planktothrix agardhii</name>
    <name type="common">Oscillatoria agardhii</name>
    <dbReference type="NCBI Taxonomy" id="1160"/>
    <lineage>
        <taxon>Bacteria</taxon>
        <taxon>Bacillati</taxon>
        <taxon>Cyanobacteriota</taxon>
        <taxon>Cyanophyceae</taxon>
        <taxon>Oscillatoriophycideae</taxon>
        <taxon>Oscillatoriales</taxon>
        <taxon>Microcoleaceae</taxon>
        <taxon>Planktothrix</taxon>
    </lineage>
</organism>
<evidence type="ECO:0000256" key="1">
    <source>
        <dbReference type="SAM" id="MobiDB-lite"/>
    </source>
</evidence>
<dbReference type="EMBL" id="LO018304">
    <property type="protein sequence ID" value="CUM60434.1"/>
    <property type="molecule type" value="Genomic_DNA"/>
</dbReference>
<proteinExistence type="predicted"/>
<name>A0A1J1JG50_PLAAG</name>
<dbReference type="PANTHER" id="PTHR34547">
    <property type="entry name" value="YACP-LIKE NYN DOMAIN PROTEIN"/>
    <property type="match status" value="1"/>
</dbReference>
<evidence type="ECO:0000313" key="2">
    <source>
        <dbReference type="EMBL" id="CUM60434.1"/>
    </source>
</evidence>
<accession>A0A1J1JG50</accession>
<dbReference type="AlphaFoldDB" id="A0A1J1JG50"/>
<reference evidence="2" key="1">
    <citation type="submission" date="2015-09" db="EMBL/GenBank/DDBJ databases">
        <authorList>
            <person name="Jackson K.R."/>
            <person name="Lunt B.L."/>
            <person name="Fisher J.N.B."/>
            <person name="Gardner A.V."/>
            <person name="Bailey M.E."/>
            <person name="Deus L.M."/>
            <person name="Earl A.S."/>
            <person name="Gibby P.D."/>
            <person name="Hartmann K.A."/>
            <person name="Liu J.E."/>
            <person name="Manci A.M."/>
            <person name="Nielsen D.A."/>
            <person name="Solomon M.B."/>
            <person name="Breakwell D.P."/>
            <person name="Burnett S.H."/>
            <person name="Grose J.H."/>
        </authorList>
    </citation>
    <scope>NUCLEOTIDE SEQUENCE</scope>
    <source>
        <strain evidence="2">7805</strain>
    </source>
</reference>
<dbReference type="InterPro" id="IPR010298">
    <property type="entry name" value="YacP-like"/>
</dbReference>
<dbReference type="PANTHER" id="PTHR34547:SF1">
    <property type="entry name" value="YACP-LIKE NYN DOMAIN PROTEIN"/>
    <property type="match status" value="1"/>
</dbReference>
<sequence length="105" mass="11984">MSIHYTSFGQTADTYIEKLCASLGRQLRLSRRRLIVATSDRAQRLTVTGYGAEWMSAEQLAEAVEATTQRRQRRHQPRKPSSSRFLANSLDAEAQNRLARMRMGL</sequence>
<protein>
    <submittedName>
        <fullName evidence="2">Uncharacterized protein</fullName>
    </submittedName>
</protein>